<dbReference type="Proteomes" id="UP000192582">
    <property type="component" value="Unassembled WGS sequence"/>
</dbReference>
<gene>
    <name evidence="1" type="ORF">SAMN00790413_05148</name>
</gene>
<dbReference type="RefSeq" id="WP_084046867.1">
    <property type="nucleotide sequence ID" value="NZ_FWWU01000007.1"/>
</dbReference>
<protein>
    <submittedName>
        <fullName evidence="1">Uncharacterized protein</fullName>
    </submittedName>
</protein>
<accession>A0A1W1UTV8</accession>
<dbReference type="STRING" id="695939.SAMN00790413_05148"/>
<evidence type="ECO:0000313" key="1">
    <source>
        <dbReference type="EMBL" id="SMB84480.1"/>
    </source>
</evidence>
<dbReference type="AlphaFoldDB" id="A0A1W1UTV8"/>
<evidence type="ECO:0000313" key="2">
    <source>
        <dbReference type="Proteomes" id="UP000192582"/>
    </source>
</evidence>
<dbReference type="EMBL" id="FWWU01000007">
    <property type="protein sequence ID" value="SMB84480.1"/>
    <property type="molecule type" value="Genomic_DNA"/>
</dbReference>
<organism evidence="1 2">
    <name type="scientific">Deinococcus hopiensis KR-140</name>
    <dbReference type="NCBI Taxonomy" id="695939"/>
    <lineage>
        <taxon>Bacteria</taxon>
        <taxon>Thermotogati</taxon>
        <taxon>Deinococcota</taxon>
        <taxon>Deinococci</taxon>
        <taxon>Deinococcales</taxon>
        <taxon>Deinococcaceae</taxon>
        <taxon>Deinococcus</taxon>
    </lineage>
</organism>
<reference evidence="1 2" key="1">
    <citation type="submission" date="2017-04" db="EMBL/GenBank/DDBJ databases">
        <authorList>
            <person name="Afonso C.L."/>
            <person name="Miller P.J."/>
            <person name="Scott M.A."/>
            <person name="Spackman E."/>
            <person name="Goraichik I."/>
            <person name="Dimitrov K.M."/>
            <person name="Suarez D.L."/>
            <person name="Swayne D.E."/>
        </authorList>
    </citation>
    <scope>NUCLEOTIDE SEQUENCE [LARGE SCALE GENOMIC DNA]</scope>
    <source>
        <strain evidence="1 2">KR-140</strain>
    </source>
</reference>
<name>A0A1W1UTV8_9DEIO</name>
<keyword evidence="2" id="KW-1185">Reference proteome</keyword>
<proteinExistence type="predicted"/>
<sequence>MEYLREALDQVDSELGSPFLPEVGATLQQTNFDNVSNFFRSGPKRKVIQLNQDSGDYDHDPDLTQDQEIAMQLENEAYFETALAQLQSRYGAPLGHTPVHWESVVTTDDDEEQREAREDEVIDGIPWTPEYDQGAVVWVDGGQMRYWVIGDRYLFLQEGRVWGDGTFLFFVSVAISPVVGEPCLEGFWPESSACPGALPLSSDILHF</sequence>